<evidence type="ECO:0000313" key="2">
    <source>
        <dbReference type="EMBL" id="OJJ81403.1"/>
    </source>
</evidence>
<dbReference type="VEuPathDB" id="FungiDB:ASPGLDRAFT_50457"/>
<reference evidence="3" key="1">
    <citation type="journal article" date="2017" name="Genome Biol.">
        <title>Comparative genomics reveals high biological diversity and specific adaptations in the industrially and medically important fungal genus Aspergillus.</title>
        <authorList>
            <person name="de Vries R.P."/>
            <person name="Riley R."/>
            <person name="Wiebenga A."/>
            <person name="Aguilar-Osorio G."/>
            <person name="Amillis S."/>
            <person name="Uchima C.A."/>
            <person name="Anderluh G."/>
            <person name="Asadollahi M."/>
            <person name="Askin M."/>
            <person name="Barry K."/>
            <person name="Battaglia E."/>
            <person name="Bayram O."/>
            <person name="Benocci T."/>
            <person name="Braus-Stromeyer S.A."/>
            <person name="Caldana C."/>
            <person name="Canovas D."/>
            <person name="Cerqueira G.C."/>
            <person name="Chen F."/>
            <person name="Chen W."/>
            <person name="Choi C."/>
            <person name="Clum A."/>
            <person name="Dos Santos R.A."/>
            <person name="Damasio A.R."/>
            <person name="Diallinas G."/>
            <person name="Emri T."/>
            <person name="Fekete E."/>
            <person name="Flipphi M."/>
            <person name="Freyberg S."/>
            <person name="Gallo A."/>
            <person name="Gournas C."/>
            <person name="Habgood R."/>
            <person name="Hainaut M."/>
            <person name="Harispe M.L."/>
            <person name="Henrissat B."/>
            <person name="Hilden K.S."/>
            <person name="Hope R."/>
            <person name="Hossain A."/>
            <person name="Karabika E."/>
            <person name="Karaffa L."/>
            <person name="Karanyi Z."/>
            <person name="Krasevec N."/>
            <person name="Kuo A."/>
            <person name="Kusch H."/>
            <person name="LaButti K."/>
            <person name="Lagendijk E.L."/>
            <person name="Lapidus A."/>
            <person name="Levasseur A."/>
            <person name="Lindquist E."/>
            <person name="Lipzen A."/>
            <person name="Logrieco A.F."/>
            <person name="MacCabe A."/>
            <person name="Maekelae M.R."/>
            <person name="Malavazi I."/>
            <person name="Melin P."/>
            <person name="Meyer V."/>
            <person name="Mielnichuk N."/>
            <person name="Miskei M."/>
            <person name="Molnar A.P."/>
            <person name="Mule G."/>
            <person name="Ngan C.Y."/>
            <person name="Orejas M."/>
            <person name="Orosz E."/>
            <person name="Ouedraogo J.P."/>
            <person name="Overkamp K.M."/>
            <person name="Park H.-S."/>
            <person name="Perrone G."/>
            <person name="Piumi F."/>
            <person name="Punt P.J."/>
            <person name="Ram A.F."/>
            <person name="Ramon A."/>
            <person name="Rauscher S."/>
            <person name="Record E."/>
            <person name="Riano-Pachon D.M."/>
            <person name="Robert V."/>
            <person name="Roehrig J."/>
            <person name="Ruller R."/>
            <person name="Salamov A."/>
            <person name="Salih N.S."/>
            <person name="Samson R.A."/>
            <person name="Sandor E."/>
            <person name="Sanguinetti M."/>
            <person name="Schuetze T."/>
            <person name="Sepcic K."/>
            <person name="Shelest E."/>
            <person name="Sherlock G."/>
            <person name="Sophianopoulou V."/>
            <person name="Squina F.M."/>
            <person name="Sun H."/>
            <person name="Susca A."/>
            <person name="Todd R.B."/>
            <person name="Tsang A."/>
            <person name="Unkles S.E."/>
            <person name="van de Wiele N."/>
            <person name="van Rossen-Uffink D."/>
            <person name="Oliveira J.V."/>
            <person name="Vesth T.C."/>
            <person name="Visser J."/>
            <person name="Yu J.-H."/>
            <person name="Zhou M."/>
            <person name="Andersen M.R."/>
            <person name="Archer D.B."/>
            <person name="Baker S.E."/>
            <person name="Benoit I."/>
            <person name="Brakhage A.A."/>
            <person name="Braus G.H."/>
            <person name="Fischer R."/>
            <person name="Frisvad J.C."/>
            <person name="Goldman G.H."/>
            <person name="Houbraken J."/>
            <person name="Oakley B."/>
            <person name="Pocsi I."/>
            <person name="Scazzocchio C."/>
            <person name="Seiboth B."/>
            <person name="vanKuyk P.A."/>
            <person name="Wortman J."/>
            <person name="Dyer P.S."/>
            <person name="Grigoriev I.V."/>
        </authorList>
    </citation>
    <scope>NUCLEOTIDE SEQUENCE [LARGE SCALE GENOMIC DNA]</scope>
    <source>
        <strain evidence="3">CBS 516.65</strain>
    </source>
</reference>
<dbReference type="AlphaFoldDB" id="A0A1L9VBY2"/>
<organism evidence="2 3">
    <name type="scientific">Aspergillus glaucus CBS 516.65</name>
    <dbReference type="NCBI Taxonomy" id="1160497"/>
    <lineage>
        <taxon>Eukaryota</taxon>
        <taxon>Fungi</taxon>
        <taxon>Dikarya</taxon>
        <taxon>Ascomycota</taxon>
        <taxon>Pezizomycotina</taxon>
        <taxon>Eurotiomycetes</taxon>
        <taxon>Eurotiomycetidae</taxon>
        <taxon>Eurotiales</taxon>
        <taxon>Aspergillaceae</taxon>
        <taxon>Aspergillus</taxon>
        <taxon>Aspergillus subgen. Aspergillus</taxon>
    </lineage>
</organism>
<protein>
    <recommendedName>
        <fullName evidence="1">DUF3669 domain-containing protein</fullName>
    </recommendedName>
</protein>
<dbReference type="EMBL" id="KV878906">
    <property type="protein sequence ID" value="OJJ81403.1"/>
    <property type="molecule type" value="Genomic_DNA"/>
</dbReference>
<dbReference type="OrthoDB" id="2993351at2759"/>
<keyword evidence="3" id="KW-1185">Reference proteome</keyword>
<sequence>MLPLHSAYGHKVVEQKPIQIPSRILTLQDDSLPAHPPFPKSTRKFLINKYCPRRIRRAVWLSDAKKDCMVRPCLGRRQIQTQADKPPPFEMFSLRNCSLCADQMEEIGIPPSDMQQYARIMAEALAMLHWIGQMDGNGVKFVLAPPVKRRSPSAMSNVLGEHTMWMFDFDLCRKMPTNVPGVKQAVRAFWRDDIFSPSAG</sequence>
<evidence type="ECO:0000259" key="1">
    <source>
        <dbReference type="Pfam" id="PF12417"/>
    </source>
</evidence>
<dbReference type="Proteomes" id="UP000184300">
    <property type="component" value="Unassembled WGS sequence"/>
</dbReference>
<dbReference type="InterPro" id="IPR022137">
    <property type="entry name" value="Znf_prot_DUF3669"/>
</dbReference>
<dbReference type="PANTHER" id="PTHR40780">
    <property type="entry name" value="DUF3669 DOMAIN-CONTAINING PROTEIN"/>
    <property type="match status" value="1"/>
</dbReference>
<evidence type="ECO:0000313" key="3">
    <source>
        <dbReference type="Proteomes" id="UP000184300"/>
    </source>
</evidence>
<dbReference type="GeneID" id="34463574"/>
<name>A0A1L9VBY2_ASPGL</name>
<proteinExistence type="predicted"/>
<dbReference type="PANTHER" id="PTHR40780:SF3">
    <property type="entry name" value="DUF3669 DOMAIN-CONTAINING PROTEIN"/>
    <property type="match status" value="1"/>
</dbReference>
<feature type="domain" description="DUF3669" evidence="1">
    <location>
        <begin position="164"/>
        <end position="197"/>
    </location>
</feature>
<accession>A0A1L9VBY2</accession>
<dbReference type="RefSeq" id="XP_022398101.1">
    <property type="nucleotide sequence ID" value="XM_022547313.1"/>
</dbReference>
<gene>
    <name evidence="2" type="ORF">ASPGLDRAFT_50457</name>
</gene>
<dbReference type="Pfam" id="PF12417">
    <property type="entry name" value="DUF3669"/>
    <property type="match status" value="1"/>
</dbReference>